<dbReference type="GO" id="GO:0006405">
    <property type="term" value="P:RNA export from nucleus"/>
    <property type="evidence" value="ECO:0007669"/>
    <property type="project" value="TreeGrafter"/>
</dbReference>
<dbReference type="GO" id="GO:0051028">
    <property type="term" value="P:mRNA transport"/>
    <property type="evidence" value="ECO:0007669"/>
    <property type="project" value="UniProtKB-KW"/>
</dbReference>
<comment type="similarity">
    <text evidence="2">Belongs to the nucleoporin GLFG family.</text>
</comment>
<evidence type="ECO:0000313" key="11">
    <source>
        <dbReference type="EMBL" id="VDP85735.1"/>
    </source>
</evidence>
<evidence type="ECO:0000256" key="6">
    <source>
        <dbReference type="ARBA" id="ARBA00023010"/>
    </source>
</evidence>
<feature type="region of interest" description="Disordered" evidence="9">
    <location>
        <begin position="416"/>
        <end position="485"/>
    </location>
</feature>
<feature type="compositionally biased region" description="Polar residues" evidence="9">
    <location>
        <begin position="527"/>
        <end position="536"/>
    </location>
</feature>
<evidence type="ECO:0000259" key="10">
    <source>
        <dbReference type="PROSITE" id="PS51434"/>
    </source>
</evidence>
<dbReference type="GO" id="GO:0006606">
    <property type="term" value="P:protein import into nucleus"/>
    <property type="evidence" value="ECO:0007669"/>
    <property type="project" value="TreeGrafter"/>
</dbReference>
<evidence type="ECO:0000313" key="12">
    <source>
        <dbReference type="Proteomes" id="UP000272942"/>
    </source>
</evidence>
<evidence type="ECO:0000256" key="5">
    <source>
        <dbReference type="ARBA" id="ARBA00022927"/>
    </source>
</evidence>
<evidence type="ECO:0000256" key="1">
    <source>
        <dbReference type="ARBA" id="ARBA00004567"/>
    </source>
</evidence>
<dbReference type="PROSITE" id="PS51434">
    <property type="entry name" value="NUP_C"/>
    <property type="match status" value="1"/>
</dbReference>
<accession>A0A3P8I966</accession>
<dbReference type="InterPro" id="IPR037665">
    <property type="entry name" value="Nucleoporin_S59-like"/>
</dbReference>
<dbReference type="GO" id="GO:0034398">
    <property type="term" value="P:telomere tethering at nuclear periphery"/>
    <property type="evidence" value="ECO:0007669"/>
    <property type="project" value="TreeGrafter"/>
</dbReference>
<dbReference type="Gene3D" id="3.30.1610.10">
    <property type="entry name" value="Peptidase S59, nucleoporin"/>
    <property type="match status" value="1"/>
</dbReference>
<dbReference type="Pfam" id="PF04096">
    <property type="entry name" value="Nucleoporin2"/>
    <property type="match status" value="1"/>
</dbReference>
<feature type="domain" description="Peptidase S59" evidence="10">
    <location>
        <begin position="583"/>
        <end position="725"/>
    </location>
</feature>
<dbReference type="GO" id="GO:0003723">
    <property type="term" value="F:RNA binding"/>
    <property type="evidence" value="ECO:0007669"/>
    <property type="project" value="TreeGrafter"/>
</dbReference>
<gene>
    <name evidence="11" type="ORF">ECPE_LOCUS9647</name>
</gene>
<dbReference type="GO" id="GO:0044614">
    <property type="term" value="C:nuclear pore cytoplasmic filaments"/>
    <property type="evidence" value="ECO:0007669"/>
    <property type="project" value="TreeGrafter"/>
</dbReference>
<evidence type="ECO:0000256" key="2">
    <source>
        <dbReference type="ARBA" id="ARBA00008926"/>
    </source>
</evidence>
<dbReference type="PANTHER" id="PTHR23198">
    <property type="entry name" value="NUCLEOPORIN"/>
    <property type="match status" value="1"/>
</dbReference>
<dbReference type="SUPFAM" id="SSF82215">
    <property type="entry name" value="C-terminal autoproteolytic domain of nucleoporin nup98"/>
    <property type="match status" value="1"/>
</dbReference>
<feature type="compositionally biased region" description="Basic and acidic residues" evidence="9">
    <location>
        <begin position="783"/>
        <end position="805"/>
    </location>
</feature>
<name>A0A3P8I966_9TREM</name>
<dbReference type="GO" id="GO:0000973">
    <property type="term" value="P:post-transcriptional tethering of RNA polymerase II gene DNA at nuclear periphery"/>
    <property type="evidence" value="ECO:0007669"/>
    <property type="project" value="TreeGrafter"/>
</dbReference>
<proteinExistence type="inferred from homology"/>
<dbReference type="InterPro" id="IPR036903">
    <property type="entry name" value="Nup98_auto-Pept-S59_dom_sf"/>
</dbReference>
<evidence type="ECO:0000256" key="3">
    <source>
        <dbReference type="ARBA" id="ARBA00022448"/>
    </source>
</evidence>
<dbReference type="GO" id="GO:0008139">
    <property type="term" value="F:nuclear localization sequence binding"/>
    <property type="evidence" value="ECO:0007669"/>
    <property type="project" value="TreeGrafter"/>
</dbReference>
<feature type="region of interest" description="Disordered" evidence="9">
    <location>
        <begin position="513"/>
        <end position="579"/>
    </location>
</feature>
<dbReference type="PANTHER" id="PTHR23198:SF6">
    <property type="entry name" value="NUCLEAR PORE COMPLEX PROTEIN NUP98-NUP96"/>
    <property type="match status" value="1"/>
</dbReference>
<dbReference type="InterPro" id="IPR007230">
    <property type="entry name" value="Nup98_auto-Pept-S59_dom"/>
</dbReference>
<keyword evidence="7" id="KW-0906">Nuclear pore complex</keyword>
<keyword evidence="4" id="KW-0509">mRNA transport</keyword>
<keyword evidence="12" id="KW-1185">Reference proteome</keyword>
<dbReference type="EMBL" id="UZAN01047737">
    <property type="protein sequence ID" value="VDP85735.1"/>
    <property type="molecule type" value="Genomic_DNA"/>
</dbReference>
<keyword evidence="6" id="KW-0811">Translocation</keyword>
<organism evidence="11 12">
    <name type="scientific">Echinostoma caproni</name>
    <dbReference type="NCBI Taxonomy" id="27848"/>
    <lineage>
        <taxon>Eukaryota</taxon>
        <taxon>Metazoa</taxon>
        <taxon>Spiralia</taxon>
        <taxon>Lophotrochozoa</taxon>
        <taxon>Platyhelminthes</taxon>
        <taxon>Trematoda</taxon>
        <taxon>Digenea</taxon>
        <taxon>Plagiorchiida</taxon>
        <taxon>Echinostomata</taxon>
        <taxon>Echinostomatoidea</taxon>
        <taxon>Echinostomatidae</taxon>
        <taxon>Echinostoma</taxon>
    </lineage>
</organism>
<dbReference type="Proteomes" id="UP000272942">
    <property type="component" value="Unassembled WGS sequence"/>
</dbReference>
<dbReference type="AlphaFoldDB" id="A0A3P8I966"/>
<feature type="region of interest" description="Disordered" evidence="9">
    <location>
        <begin position="289"/>
        <end position="308"/>
    </location>
</feature>
<feature type="region of interest" description="Disordered" evidence="9">
    <location>
        <begin position="886"/>
        <end position="908"/>
    </location>
</feature>
<evidence type="ECO:0000256" key="9">
    <source>
        <dbReference type="SAM" id="MobiDB-lite"/>
    </source>
</evidence>
<keyword evidence="8" id="KW-0539">Nucleus</keyword>
<dbReference type="FunFam" id="3.30.1610.10:FF:000001">
    <property type="entry name" value="Nuclear pore complex protein Nup98-Nup96"/>
    <property type="match status" value="1"/>
</dbReference>
<comment type="subcellular location">
    <subcellularLocation>
        <location evidence="1">Nucleus</location>
        <location evidence="1">Nuclear pore complex</location>
    </subcellularLocation>
</comment>
<protein>
    <recommendedName>
        <fullName evidence="10">Peptidase S59 domain-containing protein</fullName>
    </recommendedName>
</protein>
<evidence type="ECO:0000256" key="7">
    <source>
        <dbReference type="ARBA" id="ARBA00023132"/>
    </source>
</evidence>
<evidence type="ECO:0000256" key="4">
    <source>
        <dbReference type="ARBA" id="ARBA00022816"/>
    </source>
</evidence>
<dbReference type="OrthoDB" id="3797628at2759"/>
<evidence type="ECO:0000256" key="8">
    <source>
        <dbReference type="ARBA" id="ARBA00023242"/>
    </source>
</evidence>
<sequence length="1017" mass="106712">MFGTPTASLGASPGQTNTFAFGNSLKPAGTTNLFGTATVTTANALKPGGLFGTPASSGTTFGFGAGLTNTQTPAFGGFGTGTASSAGGLFGQNTTNSLTAKKTFGFGTGFTNTTVSSAATPGVFGFGQGTQAGGLFGGATGATVSSTAPTFGLGATPTGTGSSLFGTGTTGFGIGQKPATLGGSGGFGLGTTGFGLGSGTAGLGGAGTGLSKLDLSSSFVIALCLGVYRSQQQQLGTLGGSVAGLNANASEQMAQAVRAQQQVLELVRSMPYGQSPLFRYLNTSSASSDGVAGADENKDGTTSATGPGGTAVAPAKLLFSGFYEDDALLSPAGPTGASGMRVRRSATVNADGSGLDTSILGTKPPGNGTGAVIGGFFVRRDEWKRLHLPENIRASILERSASSAKEMSTLAEAAIDTDRHPLSEDDSANRGTGRNWGSGDLSSPVVVRTEKPGPERLPPNPISTKSLVPAAVSTPGTPRIGGLKDANQTPAIRIMASGRSGLGLAQAREALKTGSRDDSVLLEDLDSTWTSPNGQRDATLPMGGSDTTPNDCRSHGVSSHALDDRSKTSPPKSPNSIGIKLTKPGYYTLPTLEELASMVDEKGGCIVEDFVIGRRHYGHILFPGLTDLTGIDLDAIVHIRRREVVVYPDDEKKPTVGLGLNKRAEVCLESIWPTDKATHEPIKSLERLAVMRFEERLERATRRMDARFIEYRPESGSWVFEVKHFSKYGLQDSDEEDAPSESGHAAIANNQAAGTLTAGGHPLESDILTSSAHLRTSLLVTKRSSEQRDEPRESEKTEPAISDRHLWAPFTTSKLDPSINFLSPVTTFATSASHTPEACLSLHGDETTRDYGRREQSTVALFGGTQSLSVPTNVVRQMRHAFFSPARSGSRSRRSGLRFGMQPDGDDEEIVEDVDQQDDHVKQNGTDRDVENWPQIRYDLKQSGCGGSKRFPPSPASMYEEEINGQKFGVPRPVGGLDSKPDEKSFFIRYSTDLAAVTTLWTSGMRFLFHSLFIPDL</sequence>
<feature type="region of interest" description="Disordered" evidence="9">
    <location>
        <begin position="780"/>
        <end position="805"/>
    </location>
</feature>
<keyword evidence="5" id="KW-0653">Protein transport</keyword>
<reference evidence="11 12" key="1">
    <citation type="submission" date="2018-11" db="EMBL/GenBank/DDBJ databases">
        <authorList>
            <consortium name="Pathogen Informatics"/>
        </authorList>
    </citation>
    <scope>NUCLEOTIDE SEQUENCE [LARGE SCALE GENOMIC DNA]</scope>
    <source>
        <strain evidence="11 12">Egypt</strain>
    </source>
</reference>
<keyword evidence="3" id="KW-0813">Transport</keyword>
<dbReference type="GO" id="GO:0017056">
    <property type="term" value="F:structural constituent of nuclear pore"/>
    <property type="evidence" value="ECO:0007669"/>
    <property type="project" value="InterPro"/>
</dbReference>